<dbReference type="PANTHER" id="PTHR34818:SF1">
    <property type="entry name" value="PROTEIN BLI-3"/>
    <property type="match status" value="1"/>
</dbReference>
<dbReference type="Gene3D" id="2.30.110.10">
    <property type="entry name" value="Electron Transport, Fmn-binding Protein, Chain A"/>
    <property type="match status" value="1"/>
</dbReference>
<dbReference type="PANTHER" id="PTHR34818">
    <property type="entry name" value="PROTEIN BLI-3"/>
    <property type="match status" value="1"/>
</dbReference>
<evidence type="ECO:0000313" key="2">
    <source>
        <dbReference type="EMBL" id="MBU3852674.1"/>
    </source>
</evidence>
<reference evidence="2" key="2">
    <citation type="submission" date="2021-04" db="EMBL/GenBank/DDBJ databases">
        <authorList>
            <person name="Gilroy R."/>
        </authorList>
    </citation>
    <scope>NUCLEOTIDE SEQUENCE</scope>
    <source>
        <strain evidence="2">G3-2149</strain>
    </source>
</reference>
<proteinExistence type="predicted"/>
<dbReference type="InterPro" id="IPR011576">
    <property type="entry name" value="Pyridox_Oxase_N"/>
</dbReference>
<dbReference type="InterPro" id="IPR052917">
    <property type="entry name" value="Stress-Dev_Protein"/>
</dbReference>
<organism evidence="2 3">
    <name type="scientific">Candidatus Paraprevotella stercoravium</name>
    <dbReference type="NCBI Taxonomy" id="2838725"/>
    <lineage>
        <taxon>Bacteria</taxon>
        <taxon>Pseudomonadati</taxon>
        <taxon>Bacteroidota</taxon>
        <taxon>Bacteroidia</taxon>
        <taxon>Bacteroidales</taxon>
        <taxon>Prevotellaceae</taxon>
        <taxon>Paraprevotella</taxon>
    </lineage>
</organism>
<sequence length="133" mass="15300">MEKALAFLKEHTNVALATVENDSPKIRVFQVMKQEGTVFYFATNPNKEIYSQLQQNRHVEFLVMDGNISVRVAGEASLQVTDDVAQEIYRNNPVLHRFHNTYRTIAYFSIVAEKIDYYDLGTSPVTFESYSLI</sequence>
<dbReference type="InterPro" id="IPR012349">
    <property type="entry name" value="Split_barrel_FMN-bd"/>
</dbReference>
<name>A0A9E2L5W1_9BACT</name>
<dbReference type="SUPFAM" id="SSF50475">
    <property type="entry name" value="FMN-binding split barrel"/>
    <property type="match status" value="1"/>
</dbReference>
<evidence type="ECO:0000259" key="1">
    <source>
        <dbReference type="Pfam" id="PF01243"/>
    </source>
</evidence>
<reference evidence="2" key="1">
    <citation type="journal article" date="2021" name="PeerJ">
        <title>Extensive microbial diversity within the chicken gut microbiome revealed by metagenomics and culture.</title>
        <authorList>
            <person name="Gilroy R."/>
            <person name="Ravi A."/>
            <person name="Getino M."/>
            <person name="Pursley I."/>
            <person name="Horton D.L."/>
            <person name="Alikhan N.F."/>
            <person name="Baker D."/>
            <person name="Gharbi K."/>
            <person name="Hall N."/>
            <person name="Watson M."/>
            <person name="Adriaenssens E.M."/>
            <person name="Foster-Nyarko E."/>
            <person name="Jarju S."/>
            <person name="Secka A."/>
            <person name="Antonio M."/>
            <person name="Oren A."/>
            <person name="Chaudhuri R.R."/>
            <person name="La Ragione R."/>
            <person name="Hildebrand F."/>
            <person name="Pallen M.J."/>
        </authorList>
    </citation>
    <scope>NUCLEOTIDE SEQUENCE</scope>
    <source>
        <strain evidence="2">G3-2149</strain>
    </source>
</reference>
<dbReference type="Pfam" id="PF01243">
    <property type="entry name" value="PNPOx_N"/>
    <property type="match status" value="1"/>
</dbReference>
<feature type="domain" description="Pyridoxamine 5'-phosphate oxidase N-terminal" evidence="1">
    <location>
        <begin position="2"/>
        <end position="89"/>
    </location>
</feature>
<accession>A0A9E2L5W1</accession>
<evidence type="ECO:0000313" key="3">
    <source>
        <dbReference type="Proteomes" id="UP000823865"/>
    </source>
</evidence>
<comment type="caution">
    <text evidence="2">The sequence shown here is derived from an EMBL/GenBank/DDBJ whole genome shotgun (WGS) entry which is preliminary data.</text>
</comment>
<gene>
    <name evidence="2" type="ORF">H9789_02365</name>
</gene>
<dbReference type="Proteomes" id="UP000823865">
    <property type="component" value="Unassembled WGS sequence"/>
</dbReference>
<dbReference type="AlphaFoldDB" id="A0A9E2L5W1"/>
<dbReference type="EMBL" id="JAHLFU010000040">
    <property type="protein sequence ID" value="MBU3852674.1"/>
    <property type="molecule type" value="Genomic_DNA"/>
</dbReference>
<protein>
    <submittedName>
        <fullName evidence="2">Pyridoxamine 5'-phosphate oxidase family protein</fullName>
    </submittedName>
</protein>